<sequence>MDTLYRVIGFQISDSKIRTNVMILSVVLILNLSLSIKYDLNDITKNVEKNTSTLNNLKGFILRLVIWGVATLILSANLSFLFASFFGDDYVTDGMSVALISSGFVYYIVCYSASILAAKHSTMTLQHKKDFYINHNMCFALGQTALVIAWMGGYSLILHPINSMSLSWLATIVYIAFIVCFYKITRTLMNKSIEKSGS</sequence>
<accession>A0A401IUQ3</accession>
<dbReference type="EMBL" id="BFFP01000030">
    <property type="protein sequence ID" value="GBG95271.1"/>
    <property type="molecule type" value="Genomic_DNA"/>
</dbReference>
<feature type="transmembrane region" description="Helical" evidence="1">
    <location>
        <begin position="98"/>
        <end position="118"/>
    </location>
</feature>
<keyword evidence="1" id="KW-1133">Transmembrane helix</keyword>
<dbReference type="RefSeq" id="WP_124977431.1">
    <property type="nucleotide sequence ID" value="NZ_BFFP01000030.1"/>
</dbReference>
<feature type="transmembrane region" description="Helical" evidence="1">
    <location>
        <begin position="20"/>
        <end position="40"/>
    </location>
</feature>
<dbReference type="Proteomes" id="UP000286848">
    <property type="component" value="Unassembled WGS sequence"/>
</dbReference>
<keyword evidence="3" id="KW-1185">Reference proteome</keyword>
<reference evidence="3" key="1">
    <citation type="journal article" date="2019" name="Int. J. Syst. Evol. Microbiol.">
        <title>Lactobacillus salitolerans sp. nov., a novel lactic acid bacterium isolated from spent mushroom substrates.</title>
        <authorList>
            <person name="Tohno M."/>
            <person name="Tanizawa Y."/>
            <person name="Kojima Y."/>
            <person name="Sakamoto M."/>
            <person name="Nakamura Y."/>
            <person name="Ohkuma M."/>
            <person name="Kobayashi H."/>
        </authorList>
    </citation>
    <scope>NUCLEOTIDE SEQUENCE [LARGE SCALE GENOMIC DNA]</scope>
    <source>
        <strain evidence="3">YK43</strain>
    </source>
</reference>
<evidence type="ECO:0000313" key="3">
    <source>
        <dbReference type="Proteomes" id="UP000286848"/>
    </source>
</evidence>
<gene>
    <name evidence="2" type="ORF">LFYK43_17300</name>
</gene>
<evidence type="ECO:0000256" key="1">
    <source>
        <dbReference type="SAM" id="Phobius"/>
    </source>
</evidence>
<protein>
    <submittedName>
        <fullName evidence="2">Uncharacterized protein</fullName>
    </submittedName>
</protein>
<feature type="transmembrane region" description="Helical" evidence="1">
    <location>
        <begin position="60"/>
        <end position="86"/>
    </location>
</feature>
<dbReference type="AlphaFoldDB" id="A0A401IUQ3"/>
<name>A0A401IUQ3_9LACO</name>
<organism evidence="2 3">
    <name type="scientific">Ligilactobacillus salitolerans</name>
    <dbReference type="NCBI Taxonomy" id="1808352"/>
    <lineage>
        <taxon>Bacteria</taxon>
        <taxon>Bacillati</taxon>
        <taxon>Bacillota</taxon>
        <taxon>Bacilli</taxon>
        <taxon>Lactobacillales</taxon>
        <taxon>Lactobacillaceae</taxon>
        <taxon>Ligilactobacillus</taxon>
    </lineage>
</organism>
<comment type="caution">
    <text evidence="2">The sequence shown here is derived from an EMBL/GenBank/DDBJ whole genome shotgun (WGS) entry which is preliminary data.</text>
</comment>
<evidence type="ECO:0000313" key="2">
    <source>
        <dbReference type="EMBL" id="GBG95271.1"/>
    </source>
</evidence>
<keyword evidence="1" id="KW-0812">Transmembrane</keyword>
<feature type="transmembrane region" description="Helical" evidence="1">
    <location>
        <begin position="165"/>
        <end position="185"/>
    </location>
</feature>
<feature type="transmembrane region" description="Helical" evidence="1">
    <location>
        <begin position="139"/>
        <end position="159"/>
    </location>
</feature>
<proteinExistence type="predicted"/>
<keyword evidence="1" id="KW-0472">Membrane</keyword>